<dbReference type="AlphaFoldDB" id="G0U970"/>
<organism evidence="2">
    <name type="scientific">Trypanosoma vivax (strain Y486)</name>
    <dbReference type="NCBI Taxonomy" id="1055687"/>
    <lineage>
        <taxon>Eukaryota</taxon>
        <taxon>Discoba</taxon>
        <taxon>Euglenozoa</taxon>
        <taxon>Kinetoplastea</taxon>
        <taxon>Metakinetoplastina</taxon>
        <taxon>Trypanosomatida</taxon>
        <taxon>Trypanosomatidae</taxon>
        <taxon>Trypanosoma</taxon>
        <taxon>Duttonella</taxon>
    </lineage>
</organism>
<feature type="domain" description="Nucleoporin NSP1-like C-terminal" evidence="1">
    <location>
        <begin position="170"/>
        <end position="263"/>
    </location>
</feature>
<proteinExistence type="predicted"/>
<name>G0U970_TRYVY</name>
<gene>
    <name evidence="2" type="ORF">TVY486_1116380</name>
</gene>
<dbReference type="InterPro" id="IPR007758">
    <property type="entry name" value="Nucleoporin_NSP1_C"/>
</dbReference>
<feature type="non-terminal residue" evidence="2">
    <location>
        <position position="1"/>
    </location>
</feature>
<sequence>AYFLLTVQQVDVVPPAVFFSFQRPLLSLLPIHSPQAYGVHFARAQCVYNGRVLFPPFFASLVPCSPVAGFGAVGAVSPAATGFGATTTPGATGFGATTTPAATGFGATTTPAATGFGATTTPGATGFGATATPATTGFGATATPGTTGFGGSVPDATTGVTNMSADATARKELSGKMLSSILANFDKNFSRDYHDFIELSQLMMLRDRQIIDRGNEILSHSSHLDSAISFAEASQQSLAQLKAKQNSISEMMQRLEDAVEPIYARVRPSFSKVDELREEAYASVLSLFDETEALKLRLQECVQQHNRSLQQLHECDDISKFVGLIDSQLSAMEVCVGQAAELEEELHQLLGKPDNV</sequence>
<dbReference type="Pfam" id="PF05064">
    <property type="entry name" value="Nsp1_C"/>
    <property type="match status" value="1"/>
</dbReference>
<evidence type="ECO:0000313" key="2">
    <source>
        <dbReference type="EMBL" id="CCC54154.1"/>
    </source>
</evidence>
<dbReference type="VEuPathDB" id="TriTrypDB:TvY486_1116380"/>
<dbReference type="EMBL" id="HE573027">
    <property type="protein sequence ID" value="CCC54154.1"/>
    <property type="molecule type" value="Genomic_DNA"/>
</dbReference>
<accession>G0U970</accession>
<evidence type="ECO:0000259" key="1">
    <source>
        <dbReference type="Pfam" id="PF05064"/>
    </source>
</evidence>
<protein>
    <recommendedName>
        <fullName evidence="1">Nucleoporin NSP1-like C-terminal domain-containing protein</fullName>
    </recommendedName>
</protein>
<reference evidence="2" key="1">
    <citation type="journal article" date="2012" name="Proc. Natl. Acad. Sci. U.S.A.">
        <title>Antigenic diversity is generated by distinct evolutionary mechanisms in African trypanosome species.</title>
        <authorList>
            <person name="Jackson A.P."/>
            <person name="Berry A."/>
            <person name="Aslett M."/>
            <person name="Allison H.C."/>
            <person name="Burton P."/>
            <person name="Vavrova-Anderson J."/>
            <person name="Brown R."/>
            <person name="Browne H."/>
            <person name="Corton N."/>
            <person name="Hauser H."/>
            <person name="Gamble J."/>
            <person name="Gilderthorp R."/>
            <person name="Marcello L."/>
            <person name="McQuillan J."/>
            <person name="Otto T.D."/>
            <person name="Quail M.A."/>
            <person name="Sanders M.J."/>
            <person name="van Tonder A."/>
            <person name="Ginger M.L."/>
            <person name="Field M.C."/>
            <person name="Barry J.D."/>
            <person name="Hertz-Fowler C."/>
            <person name="Berriman M."/>
        </authorList>
    </citation>
    <scope>NUCLEOTIDE SEQUENCE</scope>
    <source>
        <strain evidence="2">Y486</strain>
    </source>
</reference>